<gene>
    <name evidence="1" type="ORF">EDWATA_03078</name>
</gene>
<dbReference type="HOGENOM" id="CLU_2355285_0_0_6"/>
<dbReference type="EMBL" id="ADGK01000259">
    <property type="protein sequence ID" value="EFE21923.1"/>
    <property type="molecule type" value="Genomic_DNA"/>
</dbReference>
<accession>D4F8I4</accession>
<sequence length="96" mass="10418">MLLDHLSNVFRVAGVAAKENTYDCHIANLPFISEIESGCVPPPREPTGCGRGRASLPAYLPVDTITPLASRLYRHCALRRRCLDEACFAAQSCVGS</sequence>
<comment type="caution">
    <text evidence="1">The sequence shown here is derived from an EMBL/GenBank/DDBJ whole genome shotgun (WGS) entry which is preliminary data.</text>
</comment>
<dbReference type="AlphaFoldDB" id="D4F8I4"/>
<organism evidence="1 2">
    <name type="scientific">Edwardsiella tarda ATCC 23685</name>
    <dbReference type="NCBI Taxonomy" id="500638"/>
    <lineage>
        <taxon>Bacteria</taxon>
        <taxon>Pseudomonadati</taxon>
        <taxon>Pseudomonadota</taxon>
        <taxon>Gammaproteobacteria</taxon>
        <taxon>Enterobacterales</taxon>
        <taxon>Hafniaceae</taxon>
        <taxon>Edwardsiella</taxon>
    </lineage>
</organism>
<evidence type="ECO:0000313" key="2">
    <source>
        <dbReference type="Proteomes" id="UP000003692"/>
    </source>
</evidence>
<proteinExistence type="predicted"/>
<reference evidence="1 2" key="1">
    <citation type="submission" date="2010-02" db="EMBL/GenBank/DDBJ databases">
        <authorList>
            <person name="Weinstock G."/>
            <person name="Sodergren E."/>
            <person name="Clifton S."/>
            <person name="Fulton L."/>
            <person name="Fulton B."/>
            <person name="Courtney L."/>
            <person name="Fronick C."/>
            <person name="Harrison M."/>
            <person name="Strong C."/>
            <person name="Farmer C."/>
            <person name="Delahaunty K."/>
            <person name="Markovic C."/>
            <person name="Hall O."/>
            <person name="Minx P."/>
            <person name="Tomlinson C."/>
            <person name="Mitreva M."/>
            <person name="Nelson J."/>
            <person name="Hou S."/>
            <person name="Wollam A."/>
            <person name="Pepin K.H."/>
            <person name="Johnson M."/>
            <person name="Bhonagiri V."/>
            <person name="Zhang X."/>
            <person name="Suruliraj S."/>
            <person name="Warren W."/>
            <person name="Chinwalla A."/>
            <person name="Mardis E.R."/>
            <person name="Wilson R.K."/>
        </authorList>
    </citation>
    <scope>NUCLEOTIDE SEQUENCE [LARGE SCALE GENOMIC DNA]</scope>
    <source>
        <strain evidence="1 2">ATCC 23685</strain>
    </source>
</reference>
<name>D4F8I4_EDWTA</name>
<protein>
    <submittedName>
        <fullName evidence="1">Uncharacterized protein</fullName>
    </submittedName>
</protein>
<evidence type="ECO:0000313" key="1">
    <source>
        <dbReference type="EMBL" id="EFE21923.1"/>
    </source>
</evidence>
<dbReference type="Proteomes" id="UP000003692">
    <property type="component" value="Unassembled WGS sequence"/>
</dbReference>